<feature type="compositionally biased region" description="Basic and acidic residues" evidence="1">
    <location>
        <begin position="7"/>
        <end position="20"/>
    </location>
</feature>
<organism evidence="2">
    <name type="scientific">Anguilla anguilla</name>
    <name type="common">European freshwater eel</name>
    <name type="synonym">Muraena anguilla</name>
    <dbReference type="NCBI Taxonomy" id="7936"/>
    <lineage>
        <taxon>Eukaryota</taxon>
        <taxon>Metazoa</taxon>
        <taxon>Chordata</taxon>
        <taxon>Craniata</taxon>
        <taxon>Vertebrata</taxon>
        <taxon>Euteleostomi</taxon>
        <taxon>Actinopterygii</taxon>
        <taxon>Neopterygii</taxon>
        <taxon>Teleostei</taxon>
        <taxon>Anguilliformes</taxon>
        <taxon>Anguillidae</taxon>
        <taxon>Anguilla</taxon>
    </lineage>
</organism>
<dbReference type="AlphaFoldDB" id="A0A0E9SY01"/>
<proteinExistence type="predicted"/>
<dbReference type="EMBL" id="GBXM01075081">
    <property type="protein sequence ID" value="JAH33496.1"/>
    <property type="molecule type" value="Transcribed_RNA"/>
</dbReference>
<accession>A0A0E9SY01</accession>
<evidence type="ECO:0000256" key="1">
    <source>
        <dbReference type="SAM" id="MobiDB-lite"/>
    </source>
</evidence>
<reference evidence="2" key="1">
    <citation type="submission" date="2014-11" db="EMBL/GenBank/DDBJ databases">
        <authorList>
            <person name="Amaro Gonzalez C."/>
        </authorList>
    </citation>
    <scope>NUCLEOTIDE SEQUENCE</scope>
</reference>
<protein>
    <submittedName>
        <fullName evidence="2">Uncharacterized protein</fullName>
    </submittedName>
</protein>
<dbReference type="EMBL" id="GBXM01062435">
    <property type="protein sequence ID" value="JAH46142.1"/>
    <property type="molecule type" value="Transcribed_RNA"/>
</dbReference>
<reference evidence="2" key="2">
    <citation type="journal article" date="2015" name="Fish Shellfish Immunol.">
        <title>Early steps in the European eel (Anguilla anguilla)-Vibrio vulnificus interaction in the gills: Role of the RtxA13 toxin.</title>
        <authorList>
            <person name="Callol A."/>
            <person name="Pajuelo D."/>
            <person name="Ebbesson L."/>
            <person name="Teles M."/>
            <person name="MacKenzie S."/>
            <person name="Amaro C."/>
        </authorList>
    </citation>
    <scope>NUCLEOTIDE SEQUENCE</scope>
</reference>
<sequence length="20" mass="2290">MTSFKNPDGRAPKGLEQRRT</sequence>
<evidence type="ECO:0000313" key="2">
    <source>
        <dbReference type="EMBL" id="JAH46142.1"/>
    </source>
</evidence>
<feature type="region of interest" description="Disordered" evidence="1">
    <location>
        <begin position="1"/>
        <end position="20"/>
    </location>
</feature>
<dbReference type="EMBL" id="GBXM01063278">
    <property type="protein sequence ID" value="JAH45299.1"/>
    <property type="molecule type" value="Transcribed_RNA"/>
</dbReference>
<name>A0A0E9SY01_ANGAN</name>